<keyword evidence="2" id="KW-1185">Reference proteome</keyword>
<dbReference type="OrthoDB" id="4497709at2759"/>
<organism evidence="1 2">
    <name type="scientific">Aspergillus calidoustus</name>
    <dbReference type="NCBI Taxonomy" id="454130"/>
    <lineage>
        <taxon>Eukaryota</taxon>
        <taxon>Fungi</taxon>
        <taxon>Dikarya</taxon>
        <taxon>Ascomycota</taxon>
        <taxon>Pezizomycotina</taxon>
        <taxon>Eurotiomycetes</taxon>
        <taxon>Eurotiomycetidae</taxon>
        <taxon>Eurotiales</taxon>
        <taxon>Aspergillaceae</taxon>
        <taxon>Aspergillus</taxon>
        <taxon>Aspergillus subgen. Nidulantes</taxon>
    </lineage>
</organism>
<gene>
    <name evidence="1" type="ORF">ASPCAL14473</name>
</gene>
<dbReference type="Proteomes" id="UP000054771">
    <property type="component" value="Unassembled WGS sequence"/>
</dbReference>
<evidence type="ECO:0000313" key="2">
    <source>
        <dbReference type="Proteomes" id="UP000054771"/>
    </source>
</evidence>
<sequence>MSWCSDPSPKYRTISYPILAPAGEPNSLQYGIQAHPAARISAVHQGPVSTLDDTPNWTWLPPQSYQSNRNMASSRHPNLTSPSMQSYWSPMSFMRNFFLSFTACFKSEGNDPLDILDIIEAERQYGISFPRRYNGIIPDQQTLSVSVMYQNVEEGNISCPPVIDGSQFDSDQRQHIQHLLDVVRGWVPKSDVEALCGHYKIEESDFLVVLPREFS</sequence>
<name>A0A0U5CK18_ASPCI</name>
<dbReference type="EMBL" id="CDMC01000025">
    <property type="protein sequence ID" value="CEL11370.1"/>
    <property type="molecule type" value="Genomic_DNA"/>
</dbReference>
<protein>
    <submittedName>
        <fullName evidence="1">Uncharacterized protein</fullName>
    </submittedName>
</protein>
<accession>A0A0U5CK18</accession>
<evidence type="ECO:0000313" key="1">
    <source>
        <dbReference type="EMBL" id="CEL11370.1"/>
    </source>
</evidence>
<proteinExistence type="predicted"/>
<dbReference type="AlphaFoldDB" id="A0A0U5CK18"/>
<reference evidence="2" key="1">
    <citation type="journal article" date="2016" name="Genome Announc.">
        <title>Draft genome sequences of fungus Aspergillus calidoustus.</title>
        <authorList>
            <person name="Horn F."/>
            <person name="Linde J."/>
            <person name="Mattern D.J."/>
            <person name="Walther G."/>
            <person name="Guthke R."/>
            <person name="Scherlach K."/>
            <person name="Martin K."/>
            <person name="Brakhage A.A."/>
            <person name="Petzke L."/>
            <person name="Valiante V."/>
        </authorList>
    </citation>
    <scope>NUCLEOTIDE SEQUENCE [LARGE SCALE GENOMIC DNA]</scope>
    <source>
        <strain evidence="2">SF006504</strain>
    </source>
</reference>